<proteinExistence type="predicted"/>
<dbReference type="Proteomes" id="UP000241247">
    <property type="component" value="Unassembled WGS sequence"/>
</dbReference>
<reference evidence="1 2" key="1">
    <citation type="submission" date="2018-04" db="EMBL/GenBank/DDBJ databases">
        <title>Genomic Encyclopedia of Type Strains, Phase IV (KMG-IV): sequencing the most valuable type-strain genomes for metagenomic binning, comparative biology and taxonomic classification.</title>
        <authorList>
            <person name="Goeker M."/>
        </authorList>
    </citation>
    <scope>NUCLEOTIDE SEQUENCE [LARGE SCALE GENOMIC DNA]</scope>
    <source>
        <strain evidence="1 2">DSM 7138</strain>
    </source>
</reference>
<dbReference type="EMBL" id="PZZZ01000004">
    <property type="protein sequence ID" value="PTM95414.1"/>
    <property type="molecule type" value="Genomic_DNA"/>
</dbReference>
<keyword evidence="2" id="KW-1185">Reference proteome</keyword>
<dbReference type="AlphaFoldDB" id="A0A2T5B8Y2"/>
<organism evidence="1 2">
    <name type="scientific">Mycoplana dimorpha</name>
    <dbReference type="NCBI Taxonomy" id="28320"/>
    <lineage>
        <taxon>Bacteria</taxon>
        <taxon>Pseudomonadati</taxon>
        <taxon>Pseudomonadota</taxon>
        <taxon>Alphaproteobacteria</taxon>
        <taxon>Hyphomicrobiales</taxon>
        <taxon>Rhizobiaceae</taxon>
        <taxon>Mycoplana</taxon>
    </lineage>
</organism>
<evidence type="ECO:0008006" key="3">
    <source>
        <dbReference type="Google" id="ProtNLM"/>
    </source>
</evidence>
<gene>
    <name evidence="1" type="ORF">C7449_104493</name>
</gene>
<evidence type="ECO:0000313" key="2">
    <source>
        <dbReference type="Proteomes" id="UP000241247"/>
    </source>
</evidence>
<accession>A0A2T5B8Y2</accession>
<sequence>MHSITSHAAGGSCSRLVSDGYSSPLRRLASRLAIAWRHHRAELELEGLPFDLRKDIGYPSADEDMELTGNSRLPH</sequence>
<evidence type="ECO:0000313" key="1">
    <source>
        <dbReference type="EMBL" id="PTM95414.1"/>
    </source>
</evidence>
<name>A0A2T5B8Y2_MYCDI</name>
<protein>
    <recommendedName>
        <fullName evidence="3">DUF1127 domain-containing protein</fullName>
    </recommendedName>
</protein>
<comment type="caution">
    <text evidence="1">The sequence shown here is derived from an EMBL/GenBank/DDBJ whole genome shotgun (WGS) entry which is preliminary data.</text>
</comment>